<protein>
    <recommendedName>
        <fullName evidence="4">Thioredoxin domain-containing protein</fullName>
    </recommendedName>
</protein>
<dbReference type="InterPro" id="IPR036249">
    <property type="entry name" value="Thioredoxin-like_sf"/>
</dbReference>
<dbReference type="Gene3D" id="3.40.30.10">
    <property type="entry name" value="Glutaredoxin"/>
    <property type="match status" value="1"/>
</dbReference>
<dbReference type="AlphaFoldDB" id="A0AAD3XP64"/>
<dbReference type="EMBL" id="BSYO01000011">
    <property type="protein sequence ID" value="GMH11639.1"/>
    <property type="molecule type" value="Genomic_DNA"/>
</dbReference>
<keyword evidence="1" id="KW-0472">Membrane</keyword>
<dbReference type="InterPro" id="IPR044794">
    <property type="entry name" value="APRL5/7"/>
</dbReference>
<gene>
    <name evidence="2" type="ORF">Nepgr_013480</name>
</gene>
<evidence type="ECO:0008006" key="4">
    <source>
        <dbReference type="Google" id="ProtNLM"/>
    </source>
</evidence>
<proteinExistence type="predicted"/>
<accession>A0AAD3XP64</accession>
<evidence type="ECO:0000256" key="1">
    <source>
        <dbReference type="SAM" id="Phobius"/>
    </source>
</evidence>
<feature type="transmembrane region" description="Helical" evidence="1">
    <location>
        <begin position="176"/>
        <end position="206"/>
    </location>
</feature>
<dbReference type="SUPFAM" id="SSF52833">
    <property type="entry name" value="Thioredoxin-like"/>
    <property type="match status" value="1"/>
</dbReference>
<name>A0AAD3XP64_NEPGR</name>
<dbReference type="Proteomes" id="UP001279734">
    <property type="component" value="Unassembled WGS sequence"/>
</dbReference>
<keyword evidence="1" id="KW-1133">Transmembrane helix</keyword>
<reference evidence="2" key="1">
    <citation type="submission" date="2023-05" db="EMBL/GenBank/DDBJ databases">
        <title>Nepenthes gracilis genome sequencing.</title>
        <authorList>
            <person name="Fukushima K."/>
        </authorList>
    </citation>
    <scope>NUCLEOTIDE SEQUENCE</scope>
    <source>
        <strain evidence="2">SING2019-196</strain>
    </source>
</reference>
<dbReference type="PANTHER" id="PTHR47126">
    <property type="entry name" value="5'-ADENYLYLSULFATE REDUCTASE-LIKE 7"/>
    <property type="match status" value="1"/>
</dbReference>
<evidence type="ECO:0000313" key="3">
    <source>
        <dbReference type="Proteomes" id="UP001279734"/>
    </source>
</evidence>
<evidence type="ECO:0000313" key="2">
    <source>
        <dbReference type="EMBL" id="GMH11639.1"/>
    </source>
</evidence>
<organism evidence="2 3">
    <name type="scientific">Nepenthes gracilis</name>
    <name type="common">Slender pitcher plant</name>
    <dbReference type="NCBI Taxonomy" id="150966"/>
    <lineage>
        <taxon>Eukaryota</taxon>
        <taxon>Viridiplantae</taxon>
        <taxon>Streptophyta</taxon>
        <taxon>Embryophyta</taxon>
        <taxon>Tracheophyta</taxon>
        <taxon>Spermatophyta</taxon>
        <taxon>Magnoliopsida</taxon>
        <taxon>eudicotyledons</taxon>
        <taxon>Gunneridae</taxon>
        <taxon>Pentapetalae</taxon>
        <taxon>Caryophyllales</taxon>
        <taxon>Nepenthaceae</taxon>
        <taxon>Nepenthes</taxon>
    </lineage>
</organism>
<sequence length="280" mass="31948">MPYPLTCHPQSNTFIHDLQLQCPLSISSASLIEMNGDLLEHILRSKQMNVYTAVLFHASWCPFSKYIRYKFDVLSSTFPQIGHITVEQSLVMPSLFSRYGIHSLPALLIVNRTAKMRYYGPKDLLSMARFYKRCTGLDPIEDVIHHNNSSRLMSAQKGLQPWYQSPWDEMIVEEPYLVLALLFLMLRAFLYFCPGIISHLTAVWVLCKWHLNLGIFGESSRFLGHILHIDVTRVWSKLKLCKSRNFHRGARSARVWASSLASVSLGETSLARPSSSVADS</sequence>
<keyword evidence="1" id="KW-0812">Transmembrane</keyword>
<dbReference type="PANTHER" id="PTHR47126:SF3">
    <property type="entry name" value="5'-ADENYLYLSULFATE REDUCTASE-LIKE 5"/>
    <property type="match status" value="1"/>
</dbReference>
<comment type="caution">
    <text evidence="2">The sequence shown here is derived from an EMBL/GenBank/DDBJ whole genome shotgun (WGS) entry which is preliminary data.</text>
</comment>
<keyword evidence="3" id="KW-1185">Reference proteome</keyword>